<organism evidence="2 3">
    <name type="scientific">Linum trigynum</name>
    <dbReference type="NCBI Taxonomy" id="586398"/>
    <lineage>
        <taxon>Eukaryota</taxon>
        <taxon>Viridiplantae</taxon>
        <taxon>Streptophyta</taxon>
        <taxon>Embryophyta</taxon>
        <taxon>Tracheophyta</taxon>
        <taxon>Spermatophyta</taxon>
        <taxon>Magnoliopsida</taxon>
        <taxon>eudicotyledons</taxon>
        <taxon>Gunneridae</taxon>
        <taxon>Pentapetalae</taxon>
        <taxon>rosids</taxon>
        <taxon>fabids</taxon>
        <taxon>Malpighiales</taxon>
        <taxon>Linaceae</taxon>
        <taxon>Linum</taxon>
    </lineage>
</organism>
<proteinExistence type="predicted"/>
<evidence type="ECO:0000256" key="1">
    <source>
        <dbReference type="SAM" id="MobiDB-lite"/>
    </source>
</evidence>
<reference evidence="2 3" key="1">
    <citation type="submission" date="2024-04" db="EMBL/GenBank/DDBJ databases">
        <authorList>
            <person name="Fracassetti M."/>
        </authorList>
    </citation>
    <scope>NUCLEOTIDE SEQUENCE [LARGE SCALE GENOMIC DNA]</scope>
</reference>
<dbReference type="Proteomes" id="UP001497516">
    <property type="component" value="Chromosome 3"/>
</dbReference>
<keyword evidence="3" id="KW-1185">Reference proteome</keyword>
<sequence>MAHEWGRGNTPAAVDGCNLVPQSILRNEANWKFRKKQGGEVHEIQKLLKGGKLDLTTLTDGTTQTKARIESCQIPSRWEKSSSLEEKKMKGDGVVQPESRSDRLKHLPLASYSEEKTDKKADRTNNAAASMATPTDEELKTVAAGLR</sequence>
<name>A0AAV2DZI0_9ROSI</name>
<feature type="compositionally biased region" description="Basic and acidic residues" evidence="1">
    <location>
        <begin position="113"/>
        <end position="123"/>
    </location>
</feature>
<dbReference type="EMBL" id="OZ034816">
    <property type="protein sequence ID" value="CAL1378715.1"/>
    <property type="molecule type" value="Genomic_DNA"/>
</dbReference>
<gene>
    <name evidence="2" type="ORF">LTRI10_LOCUS20278</name>
</gene>
<dbReference type="AlphaFoldDB" id="A0AAV2DZI0"/>
<feature type="region of interest" description="Disordered" evidence="1">
    <location>
        <begin position="66"/>
        <end position="147"/>
    </location>
</feature>
<evidence type="ECO:0000313" key="2">
    <source>
        <dbReference type="EMBL" id="CAL1378715.1"/>
    </source>
</evidence>
<accession>A0AAV2DZI0</accession>
<evidence type="ECO:0000313" key="3">
    <source>
        <dbReference type="Proteomes" id="UP001497516"/>
    </source>
</evidence>
<feature type="compositionally biased region" description="Basic and acidic residues" evidence="1">
    <location>
        <begin position="77"/>
        <end position="91"/>
    </location>
</feature>
<protein>
    <submittedName>
        <fullName evidence="2">Uncharacterized protein</fullName>
    </submittedName>
</protein>